<organism evidence="1 2">
    <name type="scientific">Plakobranchus ocellatus</name>
    <dbReference type="NCBI Taxonomy" id="259542"/>
    <lineage>
        <taxon>Eukaryota</taxon>
        <taxon>Metazoa</taxon>
        <taxon>Spiralia</taxon>
        <taxon>Lophotrochozoa</taxon>
        <taxon>Mollusca</taxon>
        <taxon>Gastropoda</taxon>
        <taxon>Heterobranchia</taxon>
        <taxon>Euthyneura</taxon>
        <taxon>Panpulmonata</taxon>
        <taxon>Sacoglossa</taxon>
        <taxon>Placobranchoidea</taxon>
        <taxon>Plakobranchidae</taxon>
        <taxon>Plakobranchus</taxon>
    </lineage>
</organism>
<comment type="caution">
    <text evidence="1">The sequence shown here is derived from an EMBL/GenBank/DDBJ whole genome shotgun (WGS) entry which is preliminary data.</text>
</comment>
<proteinExistence type="predicted"/>
<dbReference type="AlphaFoldDB" id="A0AAV4C6Y9"/>
<accession>A0AAV4C6Y9</accession>
<name>A0AAV4C6Y9_9GAST</name>
<reference evidence="1 2" key="1">
    <citation type="journal article" date="2021" name="Elife">
        <title>Chloroplast acquisition without the gene transfer in kleptoplastic sea slugs, Plakobranchus ocellatus.</title>
        <authorList>
            <person name="Maeda T."/>
            <person name="Takahashi S."/>
            <person name="Yoshida T."/>
            <person name="Shimamura S."/>
            <person name="Takaki Y."/>
            <person name="Nagai Y."/>
            <person name="Toyoda A."/>
            <person name="Suzuki Y."/>
            <person name="Arimoto A."/>
            <person name="Ishii H."/>
            <person name="Satoh N."/>
            <person name="Nishiyama T."/>
            <person name="Hasebe M."/>
            <person name="Maruyama T."/>
            <person name="Minagawa J."/>
            <person name="Obokata J."/>
            <person name="Shigenobu S."/>
        </authorList>
    </citation>
    <scope>NUCLEOTIDE SEQUENCE [LARGE SCALE GENOMIC DNA]</scope>
</reference>
<sequence>MNEEVVNTVMENTSLRQQQHSNFIEEHFMKPERPVKNPRRQNRLVLFPTSNMVNRQNEPCYLENSTWHSSLDCTRKVNMESSSSMGSTFASVYDKPCGSQIRKQSRFCSDADLANMSPRIA</sequence>
<keyword evidence="2" id="KW-1185">Reference proteome</keyword>
<evidence type="ECO:0000313" key="2">
    <source>
        <dbReference type="Proteomes" id="UP000735302"/>
    </source>
</evidence>
<gene>
    <name evidence="1" type="ORF">PoB_005327800</name>
</gene>
<protein>
    <submittedName>
        <fullName evidence="1">Uncharacterized protein</fullName>
    </submittedName>
</protein>
<dbReference type="Proteomes" id="UP000735302">
    <property type="component" value="Unassembled WGS sequence"/>
</dbReference>
<evidence type="ECO:0000313" key="1">
    <source>
        <dbReference type="EMBL" id="GFO26773.1"/>
    </source>
</evidence>
<dbReference type="EMBL" id="BLXT01005858">
    <property type="protein sequence ID" value="GFO26773.1"/>
    <property type="molecule type" value="Genomic_DNA"/>
</dbReference>